<feature type="repeat" description="WD" evidence="13">
    <location>
        <begin position="573"/>
        <end position="614"/>
    </location>
</feature>
<dbReference type="GO" id="GO:0005930">
    <property type="term" value="C:axoneme"/>
    <property type="evidence" value="ECO:0007669"/>
    <property type="project" value="UniProtKB-ARBA"/>
</dbReference>
<evidence type="ECO:0000313" key="14">
    <source>
        <dbReference type="EMBL" id="KAL3317686.1"/>
    </source>
</evidence>
<keyword evidence="7" id="KW-0969">Cilium</keyword>
<organism evidence="14 15">
    <name type="scientific">Cichlidogyrus casuarinus</name>
    <dbReference type="NCBI Taxonomy" id="1844966"/>
    <lineage>
        <taxon>Eukaryota</taxon>
        <taxon>Metazoa</taxon>
        <taxon>Spiralia</taxon>
        <taxon>Lophotrochozoa</taxon>
        <taxon>Platyhelminthes</taxon>
        <taxon>Monogenea</taxon>
        <taxon>Monopisthocotylea</taxon>
        <taxon>Dactylogyridea</taxon>
        <taxon>Ancyrocephalidae</taxon>
        <taxon>Cichlidogyrus</taxon>
    </lineage>
</organism>
<keyword evidence="5" id="KW-0677">Repeat</keyword>
<comment type="caution">
    <text evidence="14">The sequence shown here is derived from an EMBL/GenBank/DDBJ whole genome shotgun (WGS) entry which is preliminary data.</text>
</comment>
<evidence type="ECO:0000256" key="11">
    <source>
        <dbReference type="ARBA" id="ARBA00046056"/>
    </source>
</evidence>
<evidence type="ECO:0000256" key="8">
    <source>
        <dbReference type="ARBA" id="ARBA00023273"/>
    </source>
</evidence>
<evidence type="ECO:0000256" key="5">
    <source>
        <dbReference type="ARBA" id="ARBA00022737"/>
    </source>
</evidence>
<accession>A0ABD2QDS2</accession>
<dbReference type="Pfam" id="PF00400">
    <property type="entry name" value="WD40"/>
    <property type="match status" value="6"/>
</dbReference>
<dbReference type="Proteomes" id="UP001626550">
    <property type="component" value="Unassembled WGS sequence"/>
</dbReference>
<comment type="subcellular location">
    <subcellularLocation>
        <location evidence="1">Cell projection</location>
        <location evidence="1">Cilium</location>
        <location evidence="1">Flagellum</location>
    </subcellularLocation>
    <subcellularLocation>
        <location evidence="2">Cytoplasm</location>
    </subcellularLocation>
</comment>
<protein>
    <recommendedName>
        <fullName evidence="10">Cilia- and flagella-associated protein 52</fullName>
    </recommendedName>
</protein>
<dbReference type="SMART" id="SM00320">
    <property type="entry name" value="WD40"/>
    <property type="match status" value="12"/>
</dbReference>
<dbReference type="PANTHER" id="PTHR13720:SF14">
    <property type="entry name" value="CILIA- AND FLAGELLA-ASSOCIATED PROTEIN 52"/>
    <property type="match status" value="1"/>
</dbReference>
<dbReference type="FunFam" id="2.130.10.10:FF:000207">
    <property type="entry name" value="Cilia- and flagella-associated protein 52"/>
    <property type="match status" value="1"/>
</dbReference>
<dbReference type="InterPro" id="IPR050630">
    <property type="entry name" value="WD_repeat_EMAP"/>
</dbReference>
<evidence type="ECO:0000256" key="1">
    <source>
        <dbReference type="ARBA" id="ARBA00004230"/>
    </source>
</evidence>
<gene>
    <name evidence="14" type="primary">WDR16</name>
    <name evidence="14" type="ORF">Ciccas_003651</name>
</gene>
<sequence>MENVAASMTQMKLRGVVGIKGQIPNGLMIHPNNKHMIYTLGCAVIIEEIDGGHQEILQGHSNDVVCADVSKCGTYLASGQATHMGFMADIIVWDFASRIQLATYAVHKVRVTSIHFSTNSKYIISLGGQDDGCVIVWSLEKRTPLCGATAQPQSSGITHIIAPSHTNDNIFISAGDNSIRTWEIDAINRKIRPTECKVGSIKRIVTCAVITPDDEFFICGTTTGDMLCIKLSTATLSFVFPEKNRYSLGVTALCIIQNKTLIVGTGDGTLQAYSICHKDVLVKFKKELSKKCELIGNVTAITPRGLGHQFFVATDKCHVYRFKFCEFAADLVTTCHYSAVNDIKFPHNCSDLFVTCGFQDVRVFHVPSRKELLRINIPNMTCFAVDILRNGSAIVSGWDDSRIRAFYPETGHIMYTINDAHKKGVTALASTSTGQRLISGGGEGQVRVWEINEVPSQQRIIPYGHGATRGRGDKKKAEVTYVSHLIATMKEHANAVSSIKVNKSDTSCVSSSADGTCIVWCLEKFRRKQIIFANTLFRAVCYHPEECQMITSGTDRKIGYWELYDGSMIRELDGSRSGSINGMDISVGGEIFVTGGDDRLIKVWNYSDGDVTAIGIGHSSAITRVKIAPDQKFIVSVCEDGGIFIWDMPEQTLDNKSDSPDLDSGVRC</sequence>
<feature type="repeat" description="WD" evidence="13">
    <location>
        <begin position="418"/>
        <end position="459"/>
    </location>
</feature>
<evidence type="ECO:0000256" key="6">
    <source>
        <dbReference type="ARBA" id="ARBA00022846"/>
    </source>
</evidence>
<keyword evidence="15" id="KW-1185">Reference proteome</keyword>
<evidence type="ECO:0000313" key="15">
    <source>
        <dbReference type="Proteomes" id="UP001626550"/>
    </source>
</evidence>
<proteinExistence type="inferred from homology"/>
<dbReference type="Gene3D" id="2.130.10.10">
    <property type="entry name" value="YVTN repeat-like/Quinoprotein amine dehydrogenase"/>
    <property type="match status" value="3"/>
</dbReference>
<keyword evidence="8" id="KW-0966">Cell projection</keyword>
<feature type="repeat" description="WD" evidence="13">
    <location>
        <begin position="489"/>
        <end position="520"/>
    </location>
</feature>
<keyword evidence="6 14" id="KW-0282">Flagellum</keyword>
<dbReference type="SUPFAM" id="SSF50978">
    <property type="entry name" value="WD40 repeat-like"/>
    <property type="match status" value="2"/>
</dbReference>
<dbReference type="PROSITE" id="PS50082">
    <property type="entry name" value="WD_REPEATS_2"/>
    <property type="match status" value="4"/>
</dbReference>
<evidence type="ECO:0000256" key="3">
    <source>
        <dbReference type="ARBA" id="ARBA00022490"/>
    </source>
</evidence>
<dbReference type="InterPro" id="IPR015943">
    <property type="entry name" value="WD40/YVTN_repeat-like_dom_sf"/>
</dbReference>
<evidence type="ECO:0000256" key="10">
    <source>
        <dbReference type="ARBA" id="ARBA00029552"/>
    </source>
</evidence>
<dbReference type="InterPro" id="IPR036322">
    <property type="entry name" value="WD40_repeat_dom_sf"/>
</dbReference>
<dbReference type="InterPro" id="IPR001680">
    <property type="entry name" value="WD40_rpt"/>
</dbReference>
<keyword evidence="4 13" id="KW-0853">WD repeat</keyword>
<evidence type="ECO:0000256" key="7">
    <source>
        <dbReference type="ARBA" id="ARBA00023069"/>
    </source>
</evidence>
<comment type="similarity">
    <text evidence="9">Belongs to the CFAP52 family.</text>
</comment>
<evidence type="ECO:0000256" key="13">
    <source>
        <dbReference type="PROSITE-ProRule" id="PRU00221"/>
    </source>
</evidence>
<dbReference type="PANTHER" id="PTHR13720">
    <property type="entry name" value="WD-40 REPEAT PROTEIN"/>
    <property type="match status" value="1"/>
</dbReference>
<dbReference type="PROSITE" id="PS00678">
    <property type="entry name" value="WD_REPEATS_1"/>
    <property type="match status" value="1"/>
</dbReference>
<comment type="subunit">
    <text evidence="12">Microtubule inner protein component of sperm flagellar doublet microtubules. Interacts with BRCA2. Interacts with the CCT chaperonin complex. Interacts with HSP70. Interacts with AK8. Interacts with CFAP45. Interacts with DNAI1. Interacts with IQDC.</text>
</comment>
<dbReference type="GO" id="GO:0031514">
    <property type="term" value="C:motile cilium"/>
    <property type="evidence" value="ECO:0007669"/>
    <property type="project" value="UniProtKB-SubCell"/>
</dbReference>
<dbReference type="AlphaFoldDB" id="A0ABD2QDS2"/>
<dbReference type="PROSITE" id="PS50294">
    <property type="entry name" value="WD_REPEATS_REGION"/>
    <property type="match status" value="2"/>
</dbReference>
<keyword evidence="3" id="KW-0963">Cytoplasm</keyword>
<feature type="repeat" description="WD" evidence="13">
    <location>
        <begin position="615"/>
        <end position="648"/>
    </location>
</feature>
<evidence type="ECO:0000256" key="2">
    <source>
        <dbReference type="ARBA" id="ARBA00004496"/>
    </source>
</evidence>
<reference evidence="14 15" key="1">
    <citation type="submission" date="2024-11" db="EMBL/GenBank/DDBJ databases">
        <title>Adaptive evolution of stress response genes in parasites aligns with host niche diversity.</title>
        <authorList>
            <person name="Hahn C."/>
            <person name="Resl P."/>
        </authorList>
    </citation>
    <scope>NUCLEOTIDE SEQUENCE [LARGE SCALE GENOMIC DNA]</scope>
    <source>
        <strain evidence="14">EGGRZ-B1_66</strain>
        <tissue evidence="14">Body</tissue>
    </source>
</reference>
<evidence type="ECO:0000256" key="12">
    <source>
        <dbReference type="ARBA" id="ARBA00047117"/>
    </source>
</evidence>
<dbReference type="InterPro" id="IPR019775">
    <property type="entry name" value="WD40_repeat_CS"/>
</dbReference>
<comment type="function">
    <text evidence="11">Microtubule inner protein (MIP) part of the dynein-decorated doublet microtubules (DMTs) in cilia axoneme. Important for proper ciliary and flagellar beating. May act in cooperation with CFAP45 and axonemal dynein subunit DNAH11. May play a role in cell growth and/or survival.</text>
</comment>
<name>A0ABD2QDS2_9PLAT</name>
<evidence type="ECO:0000256" key="4">
    <source>
        <dbReference type="ARBA" id="ARBA00022574"/>
    </source>
</evidence>
<dbReference type="EMBL" id="JBJKFK010000344">
    <property type="protein sequence ID" value="KAL3317686.1"/>
    <property type="molecule type" value="Genomic_DNA"/>
</dbReference>
<evidence type="ECO:0000256" key="9">
    <source>
        <dbReference type="ARBA" id="ARBA00029456"/>
    </source>
</evidence>